<protein>
    <submittedName>
        <fullName evidence="1">DUF2993 domain-containing protein</fullName>
    </submittedName>
</protein>
<reference evidence="1 2" key="1">
    <citation type="submission" date="2024-10" db="EMBL/GenBank/DDBJ databases">
        <title>The Natural Products Discovery Center: Release of the First 8490 Sequenced Strains for Exploring Actinobacteria Biosynthetic Diversity.</title>
        <authorList>
            <person name="Kalkreuter E."/>
            <person name="Kautsar S.A."/>
            <person name="Yang D."/>
            <person name="Bader C.D."/>
            <person name="Teijaro C.N."/>
            <person name="Fluegel L."/>
            <person name="Davis C.M."/>
            <person name="Simpson J.R."/>
            <person name="Lauterbach L."/>
            <person name="Steele A.D."/>
            <person name="Gui C."/>
            <person name="Meng S."/>
            <person name="Li G."/>
            <person name="Viehrig K."/>
            <person name="Ye F."/>
            <person name="Su P."/>
            <person name="Kiefer A.F."/>
            <person name="Nichols A."/>
            <person name="Cepeda A.J."/>
            <person name="Yan W."/>
            <person name="Fan B."/>
            <person name="Jiang Y."/>
            <person name="Adhikari A."/>
            <person name="Zheng C.-J."/>
            <person name="Schuster L."/>
            <person name="Cowan T.M."/>
            <person name="Smanski M.J."/>
            <person name="Chevrette M.G."/>
            <person name="De Carvalho L.P.S."/>
            <person name="Shen B."/>
        </authorList>
    </citation>
    <scope>NUCLEOTIDE SEQUENCE [LARGE SCALE GENOMIC DNA]</scope>
    <source>
        <strain evidence="1 2">NPDC000087</strain>
    </source>
</reference>
<evidence type="ECO:0000313" key="1">
    <source>
        <dbReference type="EMBL" id="MFF5295553.1"/>
    </source>
</evidence>
<dbReference type="EMBL" id="JBIAZU010000007">
    <property type="protein sequence ID" value="MFF5295553.1"/>
    <property type="molecule type" value="Genomic_DNA"/>
</dbReference>
<evidence type="ECO:0000313" key="2">
    <source>
        <dbReference type="Proteomes" id="UP001602245"/>
    </source>
</evidence>
<dbReference type="Pfam" id="PF11209">
    <property type="entry name" value="LmeA"/>
    <property type="match status" value="1"/>
</dbReference>
<dbReference type="Proteomes" id="UP001602245">
    <property type="component" value="Unassembled WGS sequence"/>
</dbReference>
<sequence length="244" mass="25442">MITFIVLLLIVGALLAVADRVAASYAERTISDRVAQQVADQKGTSEQPDVTIEGFPFLTQVARGLYHEIKIELADFSGPAGEGRTIRMKLLDVRANDVRAPLSTIRSGDGQITAGTVTGTGLIDYAQIGQLIGQPGVTLGEQNGKLVGSAPVQVLGQTVKVSATAAIKVNGDTVQVSFSDVKAEGLPDNALVRGLVNSYVQKLAFNLKVPALPLNLKLKSVEPQADGLKITAGATDVALNSAGL</sequence>
<gene>
    <name evidence="1" type="ORF">ACFY35_39500</name>
</gene>
<name>A0ABW6WRG9_9ACTN</name>
<keyword evidence="2" id="KW-1185">Reference proteome</keyword>
<organism evidence="1 2">
    <name type="scientific">Paractinoplanes globisporus</name>
    <dbReference type="NCBI Taxonomy" id="113565"/>
    <lineage>
        <taxon>Bacteria</taxon>
        <taxon>Bacillati</taxon>
        <taxon>Actinomycetota</taxon>
        <taxon>Actinomycetes</taxon>
        <taxon>Micromonosporales</taxon>
        <taxon>Micromonosporaceae</taxon>
        <taxon>Paractinoplanes</taxon>
    </lineage>
</organism>
<dbReference type="InterPro" id="IPR021373">
    <property type="entry name" value="DUF2993"/>
</dbReference>
<proteinExistence type="predicted"/>
<comment type="caution">
    <text evidence="1">The sequence shown here is derived from an EMBL/GenBank/DDBJ whole genome shotgun (WGS) entry which is preliminary data.</text>
</comment>
<dbReference type="RefSeq" id="WP_020513097.1">
    <property type="nucleotide sequence ID" value="NZ_JBIAZU010000007.1"/>
</dbReference>
<accession>A0ABW6WRG9</accession>